<dbReference type="InterPro" id="IPR001279">
    <property type="entry name" value="Metallo-B-lactamas"/>
</dbReference>
<dbReference type="PANTHER" id="PTHR43546">
    <property type="entry name" value="UPF0173 METAL-DEPENDENT HYDROLASE MJ1163-RELATED"/>
    <property type="match status" value="1"/>
</dbReference>
<dbReference type="AlphaFoldDB" id="A0A6I8LG91"/>
<reference evidence="2 3" key="1">
    <citation type="submission" date="2019-09" db="EMBL/GenBank/DDBJ databases">
        <authorList>
            <person name="Leyn A S."/>
        </authorList>
    </citation>
    <scope>NUCLEOTIDE SEQUENCE [LARGE SCALE GENOMIC DNA]</scope>
    <source>
        <strain evidence="2">AA231_1</strain>
    </source>
</reference>
<evidence type="ECO:0000313" key="2">
    <source>
        <dbReference type="EMBL" id="VVJ15912.1"/>
    </source>
</evidence>
<keyword evidence="3" id="KW-1185">Reference proteome</keyword>
<gene>
    <name evidence="2" type="ORF">AA23TX_00933</name>
</gene>
<dbReference type="InterPro" id="IPR036866">
    <property type="entry name" value="RibonucZ/Hydroxyglut_hydro"/>
</dbReference>
<sequence length="282" mass="30464">MTFMLFSMPELRTAFAGVSNVLVTDGTSGVLVDGFFSRPSLLKMARRVAPDRERIDEALSRLGVTELDAVLVAHSHVDHVLDAPVVARLTGATLAGSPSTRKVQEGYDLAAEPFEELVPGEPVEFGAFTVTPIDTRHSAGDRVPGEITEPVRLPAKAKDFKTGRCYSFHIAHAAGSVVVHASANFVPGALAGHSADVVYLGAGAAGKQTEEWREEYWRETVGALGPRKVRPIHWDAFWRPLSKPLKLLPKVFDDLGATMATFERLAGADGVDLALPELWKAE</sequence>
<accession>A0A6I8LG91</accession>
<dbReference type="SMART" id="SM00849">
    <property type="entry name" value="Lactamase_B"/>
    <property type="match status" value="1"/>
</dbReference>
<evidence type="ECO:0000313" key="3">
    <source>
        <dbReference type="Proteomes" id="UP000399805"/>
    </source>
</evidence>
<dbReference type="Gene3D" id="3.60.15.10">
    <property type="entry name" value="Ribonuclease Z/Hydroxyacylglutathione hydrolase-like"/>
    <property type="match status" value="1"/>
</dbReference>
<proteinExistence type="predicted"/>
<dbReference type="Pfam" id="PF12706">
    <property type="entry name" value="Lactamase_B_2"/>
    <property type="match status" value="1"/>
</dbReference>
<dbReference type="EMBL" id="CABVGP010000001">
    <property type="protein sequence ID" value="VVJ15912.1"/>
    <property type="molecule type" value="Genomic_DNA"/>
</dbReference>
<organism evidence="2 3">
    <name type="scientific">Amycolatopsis camponoti</name>
    <dbReference type="NCBI Taxonomy" id="2606593"/>
    <lineage>
        <taxon>Bacteria</taxon>
        <taxon>Bacillati</taxon>
        <taxon>Actinomycetota</taxon>
        <taxon>Actinomycetes</taxon>
        <taxon>Pseudonocardiales</taxon>
        <taxon>Pseudonocardiaceae</taxon>
        <taxon>Amycolatopsis</taxon>
    </lineage>
</organism>
<dbReference type="SUPFAM" id="SSF56281">
    <property type="entry name" value="Metallo-hydrolase/oxidoreductase"/>
    <property type="match status" value="1"/>
</dbReference>
<feature type="domain" description="Metallo-beta-lactamase" evidence="1">
    <location>
        <begin position="17"/>
        <end position="233"/>
    </location>
</feature>
<dbReference type="PANTHER" id="PTHR43546:SF3">
    <property type="entry name" value="UPF0173 METAL-DEPENDENT HYDROLASE MJ1163"/>
    <property type="match status" value="1"/>
</dbReference>
<dbReference type="InterPro" id="IPR050114">
    <property type="entry name" value="UPF0173_UPF0282_UlaG_hydrolase"/>
</dbReference>
<evidence type="ECO:0000259" key="1">
    <source>
        <dbReference type="SMART" id="SM00849"/>
    </source>
</evidence>
<name>A0A6I8LG91_9PSEU</name>
<protein>
    <recommendedName>
        <fullName evidence="1">Metallo-beta-lactamase domain-containing protein</fullName>
    </recommendedName>
</protein>
<dbReference type="Proteomes" id="UP000399805">
    <property type="component" value="Unassembled WGS sequence"/>
</dbReference>